<sequence length="137" mass="15156">MNHLYPPYPPQDPFNSQSTYPSSGQSLPVQLFAFSGAPHAQTPISSNAPTYIQALKSLIEAMVYRSHQSRAPIVQTRAGLGFYVARIMCQDEGRMIGHGVYGTTEEKAVWNLMMELRNQEEWATGPSRSPQGALNEA</sequence>
<keyword evidence="3" id="KW-1185">Reference proteome</keyword>
<feature type="region of interest" description="Disordered" evidence="1">
    <location>
        <begin position="1"/>
        <end position="22"/>
    </location>
</feature>
<dbReference type="RefSeq" id="XP_033601477.1">
    <property type="nucleotide sequence ID" value="XM_033748132.1"/>
</dbReference>
<evidence type="ECO:0000256" key="1">
    <source>
        <dbReference type="SAM" id="MobiDB-lite"/>
    </source>
</evidence>
<feature type="compositionally biased region" description="Pro residues" evidence="1">
    <location>
        <begin position="1"/>
        <end position="12"/>
    </location>
</feature>
<evidence type="ECO:0000313" key="2">
    <source>
        <dbReference type="EMBL" id="KAF2759026.1"/>
    </source>
</evidence>
<name>A0A6A6WB14_9PEZI</name>
<dbReference type="Proteomes" id="UP000799437">
    <property type="component" value="Unassembled WGS sequence"/>
</dbReference>
<dbReference type="GeneID" id="54489186"/>
<protein>
    <submittedName>
        <fullName evidence="2">Uncharacterized protein</fullName>
    </submittedName>
</protein>
<dbReference type="AlphaFoldDB" id="A0A6A6WB14"/>
<evidence type="ECO:0000313" key="3">
    <source>
        <dbReference type="Proteomes" id="UP000799437"/>
    </source>
</evidence>
<organism evidence="2 3">
    <name type="scientific">Pseudovirgaria hyperparasitica</name>
    <dbReference type="NCBI Taxonomy" id="470096"/>
    <lineage>
        <taxon>Eukaryota</taxon>
        <taxon>Fungi</taxon>
        <taxon>Dikarya</taxon>
        <taxon>Ascomycota</taxon>
        <taxon>Pezizomycotina</taxon>
        <taxon>Dothideomycetes</taxon>
        <taxon>Dothideomycetes incertae sedis</taxon>
        <taxon>Acrospermales</taxon>
        <taxon>Acrospermaceae</taxon>
        <taxon>Pseudovirgaria</taxon>
    </lineage>
</organism>
<accession>A0A6A6WB14</accession>
<proteinExistence type="predicted"/>
<dbReference type="EMBL" id="ML996570">
    <property type="protein sequence ID" value="KAF2759026.1"/>
    <property type="molecule type" value="Genomic_DNA"/>
</dbReference>
<reference evidence="2" key="1">
    <citation type="journal article" date="2020" name="Stud. Mycol.">
        <title>101 Dothideomycetes genomes: a test case for predicting lifestyles and emergence of pathogens.</title>
        <authorList>
            <person name="Haridas S."/>
            <person name="Albert R."/>
            <person name="Binder M."/>
            <person name="Bloem J."/>
            <person name="Labutti K."/>
            <person name="Salamov A."/>
            <person name="Andreopoulos B."/>
            <person name="Baker S."/>
            <person name="Barry K."/>
            <person name="Bills G."/>
            <person name="Bluhm B."/>
            <person name="Cannon C."/>
            <person name="Castanera R."/>
            <person name="Culley D."/>
            <person name="Daum C."/>
            <person name="Ezra D."/>
            <person name="Gonzalez J."/>
            <person name="Henrissat B."/>
            <person name="Kuo A."/>
            <person name="Liang C."/>
            <person name="Lipzen A."/>
            <person name="Lutzoni F."/>
            <person name="Magnuson J."/>
            <person name="Mondo S."/>
            <person name="Nolan M."/>
            <person name="Ohm R."/>
            <person name="Pangilinan J."/>
            <person name="Park H.-J."/>
            <person name="Ramirez L."/>
            <person name="Alfaro M."/>
            <person name="Sun H."/>
            <person name="Tritt A."/>
            <person name="Yoshinaga Y."/>
            <person name="Zwiers L.-H."/>
            <person name="Turgeon B."/>
            <person name="Goodwin S."/>
            <person name="Spatafora J."/>
            <person name="Crous P."/>
            <person name="Grigoriev I."/>
        </authorList>
    </citation>
    <scope>NUCLEOTIDE SEQUENCE</scope>
    <source>
        <strain evidence="2">CBS 121739</strain>
    </source>
</reference>
<gene>
    <name evidence="2" type="ORF">EJ05DRAFT_509895</name>
</gene>
<feature type="compositionally biased region" description="Polar residues" evidence="1">
    <location>
        <begin position="13"/>
        <end position="22"/>
    </location>
</feature>